<name>A0ABQ8WK81_PENCH</name>
<organism evidence="2 3">
    <name type="scientific">Penicillium chrysogenum</name>
    <name type="common">Penicillium notatum</name>
    <dbReference type="NCBI Taxonomy" id="5076"/>
    <lineage>
        <taxon>Eukaryota</taxon>
        <taxon>Fungi</taxon>
        <taxon>Dikarya</taxon>
        <taxon>Ascomycota</taxon>
        <taxon>Pezizomycotina</taxon>
        <taxon>Eurotiomycetes</taxon>
        <taxon>Eurotiomycetidae</taxon>
        <taxon>Eurotiales</taxon>
        <taxon>Aspergillaceae</taxon>
        <taxon>Penicillium</taxon>
        <taxon>Penicillium chrysogenum species complex</taxon>
    </lineage>
</organism>
<evidence type="ECO:0000313" key="2">
    <source>
        <dbReference type="EMBL" id="KAJ5270472.1"/>
    </source>
</evidence>
<feature type="compositionally biased region" description="Acidic residues" evidence="1">
    <location>
        <begin position="19"/>
        <end position="30"/>
    </location>
</feature>
<comment type="caution">
    <text evidence="2">The sequence shown here is derived from an EMBL/GenBank/DDBJ whole genome shotgun (WGS) entry which is preliminary data.</text>
</comment>
<keyword evidence="3" id="KW-1185">Reference proteome</keyword>
<gene>
    <name evidence="2" type="ORF">N7505_006230</name>
</gene>
<accession>A0ABQ8WK81</accession>
<evidence type="ECO:0000313" key="3">
    <source>
        <dbReference type="Proteomes" id="UP001220256"/>
    </source>
</evidence>
<evidence type="ECO:0000256" key="1">
    <source>
        <dbReference type="SAM" id="MobiDB-lite"/>
    </source>
</evidence>
<reference evidence="2 3" key="1">
    <citation type="journal article" date="2023" name="IMA Fungus">
        <title>Comparative genomic study of the Penicillium genus elucidates a diverse pangenome and 15 lateral gene transfer events.</title>
        <authorList>
            <person name="Petersen C."/>
            <person name="Sorensen T."/>
            <person name="Nielsen M.R."/>
            <person name="Sondergaard T.E."/>
            <person name="Sorensen J.L."/>
            <person name="Fitzpatrick D.A."/>
            <person name="Frisvad J.C."/>
            <person name="Nielsen K.L."/>
        </authorList>
    </citation>
    <scope>NUCLEOTIDE SEQUENCE [LARGE SCALE GENOMIC DNA]</scope>
    <source>
        <strain evidence="2 3">IBT 3361</strain>
    </source>
</reference>
<protein>
    <submittedName>
        <fullName evidence="2">Uncharacterized protein</fullName>
    </submittedName>
</protein>
<sequence length="72" mass="7866">MAINTENGPITPRWSILPEEIDPEGGSDGEQLDASLTVFSDKGKGQVRDGRGSWMLIPLTGETEKRTATYFP</sequence>
<dbReference type="Proteomes" id="UP001220256">
    <property type="component" value="Unassembled WGS sequence"/>
</dbReference>
<proteinExistence type="predicted"/>
<feature type="region of interest" description="Disordered" evidence="1">
    <location>
        <begin position="1"/>
        <end position="30"/>
    </location>
</feature>
<dbReference type="EMBL" id="JAPVEB010000003">
    <property type="protein sequence ID" value="KAJ5270472.1"/>
    <property type="molecule type" value="Genomic_DNA"/>
</dbReference>